<evidence type="ECO:0000313" key="2">
    <source>
        <dbReference type="Proteomes" id="UP001306950"/>
    </source>
</evidence>
<protein>
    <recommendedName>
        <fullName evidence="3">SCP2 domain-containing protein</fullName>
    </recommendedName>
</protein>
<dbReference type="EMBL" id="JAZHPZ010000026">
    <property type="protein sequence ID" value="MEF2969229.1"/>
    <property type="molecule type" value="Genomic_DNA"/>
</dbReference>
<name>A0ABU7VZM5_9BACL</name>
<gene>
    <name evidence="1" type="ORF">V3851_25995</name>
</gene>
<evidence type="ECO:0000313" key="1">
    <source>
        <dbReference type="EMBL" id="MEF2969229.1"/>
    </source>
</evidence>
<sequence>MDEFSIEINELKRLSVHELDHVLRLSNGAIKEFDIKSKFSVLIITNFGHIEAEIYDTDSRDDVGLTMLSTAFSRIDDASPPVIFLKNAKITPFGQSSPGHIIEQMALFTDQIVGLSFK</sequence>
<organism evidence="1 2">
    <name type="scientific">Paenibacillus haidiansis</name>
    <dbReference type="NCBI Taxonomy" id="1574488"/>
    <lineage>
        <taxon>Bacteria</taxon>
        <taxon>Bacillati</taxon>
        <taxon>Bacillota</taxon>
        <taxon>Bacilli</taxon>
        <taxon>Bacillales</taxon>
        <taxon>Paenibacillaceae</taxon>
        <taxon>Paenibacillus</taxon>
    </lineage>
</organism>
<reference evidence="1 2" key="1">
    <citation type="submission" date="2024-02" db="EMBL/GenBank/DDBJ databases">
        <title>A nitrogen-fixing paenibacillus bacterium.</title>
        <authorList>
            <person name="Zhang W.L."/>
            <person name="Chen S.F."/>
        </authorList>
    </citation>
    <scope>NUCLEOTIDE SEQUENCE [LARGE SCALE GENOMIC DNA]</scope>
    <source>
        <strain evidence="1 2">M1</strain>
    </source>
</reference>
<proteinExistence type="predicted"/>
<comment type="caution">
    <text evidence="1">The sequence shown here is derived from an EMBL/GenBank/DDBJ whole genome shotgun (WGS) entry which is preliminary data.</text>
</comment>
<keyword evidence="2" id="KW-1185">Reference proteome</keyword>
<evidence type="ECO:0008006" key="3">
    <source>
        <dbReference type="Google" id="ProtNLM"/>
    </source>
</evidence>
<dbReference type="RefSeq" id="WP_331849323.1">
    <property type="nucleotide sequence ID" value="NZ_JAZHPZ010000026.1"/>
</dbReference>
<accession>A0ABU7VZM5</accession>
<dbReference type="Proteomes" id="UP001306950">
    <property type="component" value="Unassembled WGS sequence"/>
</dbReference>